<dbReference type="EMBL" id="ASPP01006744">
    <property type="protein sequence ID" value="ETO28299.1"/>
    <property type="molecule type" value="Genomic_DNA"/>
</dbReference>
<feature type="transmembrane region" description="Helical" evidence="2">
    <location>
        <begin position="139"/>
        <end position="161"/>
    </location>
</feature>
<dbReference type="Proteomes" id="UP000023152">
    <property type="component" value="Unassembled WGS sequence"/>
</dbReference>
<feature type="region of interest" description="Disordered" evidence="1">
    <location>
        <begin position="18"/>
        <end position="86"/>
    </location>
</feature>
<name>X6NRE6_RETFI</name>
<feature type="transmembrane region" description="Helical" evidence="2">
    <location>
        <begin position="206"/>
        <end position="225"/>
    </location>
</feature>
<evidence type="ECO:0000256" key="1">
    <source>
        <dbReference type="SAM" id="MobiDB-lite"/>
    </source>
</evidence>
<evidence type="ECO:0000256" key="2">
    <source>
        <dbReference type="SAM" id="Phobius"/>
    </source>
</evidence>
<gene>
    <name evidence="3" type="ORF">RFI_08836</name>
</gene>
<organism evidence="3 4">
    <name type="scientific">Reticulomyxa filosa</name>
    <dbReference type="NCBI Taxonomy" id="46433"/>
    <lineage>
        <taxon>Eukaryota</taxon>
        <taxon>Sar</taxon>
        <taxon>Rhizaria</taxon>
        <taxon>Retaria</taxon>
        <taxon>Foraminifera</taxon>
        <taxon>Monothalamids</taxon>
        <taxon>Reticulomyxidae</taxon>
        <taxon>Reticulomyxa</taxon>
    </lineage>
</organism>
<keyword evidence="2" id="KW-0472">Membrane</keyword>
<feature type="compositionally biased region" description="Basic and acidic residues" evidence="1">
    <location>
        <begin position="58"/>
        <end position="77"/>
    </location>
</feature>
<evidence type="ECO:0000313" key="4">
    <source>
        <dbReference type="Proteomes" id="UP000023152"/>
    </source>
</evidence>
<sequence length="229" mass="26092">MNYSEKLDKYLQMSKSSIDDMSYPVRKKSKQEESSLIGAAHGDHEGDSDDFGGISLNKKVENSKDGKSKKTSEKSTKEGYGTTMKDGRVRKEDHDPIWDNHSRCKIVMSLGLGILLEFYSMMLSVYFRSEIHSAFLPKGFYYIEQPPTFTFTVLENRFFFFKKKRYICMFGGGVQKKKKKKKWLVMPIGAILFGNIADKYGSSTSLLLTLSTMGTAVFIVGSYFFNINK</sequence>
<dbReference type="AlphaFoldDB" id="X6NRE6"/>
<feature type="transmembrane region" description="Helical" evidence="2">
    <location>
        <begin position="182"/>
        <end position="200"/>
    </location>
</feature>
<comment type="caution">
    <text evidence="3">The sequence shown here is derived from an EMBL/GenBank/DDBJ whole genome shotgun (WGS) entry which is preliminary data.</text>
</comment>
<reference evidence="3 4" key="1">
    <citation type="journal article" date="2013" name="Curr. Biol.">
        <title>The Genome of the Foraminiferan Reticulomyxa filosa.</title>
        <authorList>
            <person name="Glockner G."/>
            <person name="Hulsmann N."/>
            <person name="Schleicher M."/>
            <person name="Noegel A.A."/>
            <person name="Eichinger L."/>
            <person name="Gallinger C."/>
            <person name="Pawlowski J."/>
            <person name="Sierra R."/>
            <person name="Euteneuer U."/>
            <person name="Pillet L."/>
            <person name="Moustafa A."/>
            <person name="Platzer M."/>
            <person name="Groth M."/>
            <person name="Szafranski K."/>
            <person name="Schliwa M."/>
        </authorList>
    </citation>
    <scope>NUCLEOTIDE SEQUENCE [LARGE SCALE GENOMIC DNA]</scope>
</reference>
<proteinExistence type="predicted"/>
<feature type="transmembrane region" description="Helical" evidence="2">
    <location>
        <begin position="106"/>
        <end position="127"/>
    </location>
</feature>
<protein>
    <submittedName>
        <fullName evidence="3">Uncharacterized protein</fullName>
    </submittedName>
</protein>
<accession>X6NRE6</accession>
<keyword evidence="2" id="KW-1133">Transmembrane helix</keyword>
<keyword evidence="4" id="KW-1185">Reference proteome</keyword>
<keyword evidence="2" id="KW-0812">Transmembrane</keyword>
<evidence type="ECO:0000313" key="3">
    <source>
        <dbReference type="EMBL" id="ETO28299.1"/>
    </source>
</evidence>